<protein>
    <submittedName>
        <fullName evidence="2">Phosphoribulokinase/uridine kinase family protein</fullName>
    </submittedName>
</protein>
<organism evidence="2">
    <name type="scientific">uncultured bacterium pA1</name>
    <dbReference type="NCBI Taxonomy" id="1776268"/>
    <lineage>
        <taxon>Bacteria</taxon>
        <taxon>environmental samples</taxon>
    </lineage>
</organism>
<proteinExistence type="predicted"/>
<dbReference type="PRINTS" id="PR00988">
    <property type="entry name" value="URIDINKINASE"/>
</dbReference>
<keyword evidence="2" id="KW-0418">Kinase</keyword>
<dbReference type="Pfam" id="PF00485">
    <property type="entry name" value="PRK"/>
    <property type="match status" value="1"/>
</dbReference>
<dbReference type="GO" id="GO:0005524">
    <property type="term" value="F:ATP binding"/>
    <property type="evidence" value="ECO:0007669"/>
    <property type="project" value="InterPro"/>
</dbReference>
<accession>A0A0U3JDS5</accession>
<reference evidence="2" key="1">
    <citation type="journal article" date="2015" name="J. Microbiol. Biotechnol.">
        <title>Functional Metagenome Mining of Soil for a Novel Gentamicin Resistance Gene.</title>
        <authorList>
            <person name="Im H."/>
            <person name="Kim K.M."/>
            <person name="Lee S.H."/>
            <person name="Ryu C.M."/>
        </authorList>
    </citation>
    <scope>NUCLEOTIDE SEQUENCE</scope>
</reference>
<sequence>MPKTRLICIAGGSGAGKSTLADGLAGLLGERASTLRLDDYQKTKEHVPLTPSGRRNYDHPDAVDFLKFTGDLLALRAGRDVAVTRREKRKTMDAGVGDAGTVIVPARPLVIVEGYLALWHPDALAQYDLSIYLDAPPALRLERRRWAKDPQYVAEVLVPMHDLYIEPTKRYAHLVIDVASLTCAEVQTLAFKEIDARKLL</sequence>
<dbReference type="AlphaFoldDB" id="A0A0U3JDS5"/>
<dbReference type="InterPro" id="IPR006083">
    <property type="entry name" value="PRK/URK"/>
</dbReference>
<dbReference type="InterPro" id="IPR027417">
    <property type="entry name" value="P-loop_NTPase"/>
</dbReference>
<evidence type="ECO:0000259" key="1">
    <source>
        <dbReference type="Pfam" id="PF00485"/>
    </source>
</evidence>
<evidence type="ECO:0000313" key="2">
    <source>
        <dbReference type="EMBL" id="ALV85578.1"/>
    </source>
</evidence>
<dbReference type="SUPFAM" id="SSF52540">
    <property type="entry name" value="P-loop containing nucleoside triphosphate hydrolases"/>
    <property type="match status" value="1"/>
</dbReference>
<name>A0A0U3JDS5_9BACT</name>
<feature type="domain" description="Phosphoribulokinase/uridine kinase" evidence="1">
    <location>
        <begin position="6"/>
        <end position="180"/>
    </location>
</feature>
<dbReference type="Gene3D" id="3.40.50.300">
    <property type="entry name" value="P-loop containing nucleotide triphosphate hydrolases"/>
    <property type="match status" value="1"/>
</dbReference>
<keyword evidence="2" id="KW-0808">Transferase</keyword>
<dbReference type="EMBL" id="KU240005">
    <property type="protein sequence ID" value="ALV85578.1"/>
    <property type="molecule type" value="Genomic_DNA"/>
</dbReference>
<dbReference type="GO" id="GO:0016301">
    <property type="term" value="F:kinase activity"/>
    <property type="evidence" value="ECO:0007669"/>
    <property type="project" value="UniProtKB-KW"/>
</dbReference>
<dbReference type="PANTHER" id="PTHR10285">
    <property type="entry name" value="URIDINE KINASE"/>
    <property type="match status" value="1"/>
</dbReference>